<dbReference type="EMBL" id="MT144892">
    <property type="protein sequence ID" value="QJI01020.1"/>
    <property type="molecule type" value="Genomic_DNA"/>
</dbReference>
<accession>A0A6H1ZRN1</accession>
<evidence type="ECO:0000313" key="3">
    <source>
        <dbReference type="EMBL" id="QJA80263.1"/>
    </source>
</evidence>
<reference evidence="1" key="1">
    <citation type="submission" date="2020-03" db="EMBL/GenBank/DDBJ databases">
        <title>The deep terrestrial virosphere.</title>
        <authorList>
            <person name="Holmfeldt K."/>
            <person name="Nilsson E."/>
            <person name="Simone D."/>
            <person name="Lopez-Fernandez M."/>
            <person name="Wu X."/>
            <person name="de Brujin I."/>
            <person name="Lundin D."/>
            <person name="Andersson A."/>
            <person name="Bertilsson S."/>
            <person name="Dopson M."/>
        </authorList>
    </citation>
    <scope>NUCLEOTIDE SEQUENCE</scope>
    <source>
        <strain evidence="3">MM415A00755</strain>
        <strain evidence="2">MM415B01761</strain>
        <strain evidence="1">TM448A01544</strain>
        <strain evidence="4">TM448B02239</strain>
    </source>
</reference>
<evidence type="ECO:0000313" key="4">
    <source>
        <dbReference type="EMBL" id="QJI01020.1"/>
    </source>
</evidence>
<evidence type="ECO:0000313" key="2">
    <source>
        <dbReference type="EMBL" id="QJA56971.1"/>
    </source>
</evidence>
<name>A0A6H1ZRN1_9ZZZZ</name>
<dbReference type="EMBL" id="MT144166">
    <property type="protein sequence ID" value="QJA49967.1"/>
    <property type="molecule type" value="Genomic_DNA"/>
</dbReference>
<gene>
    <name evidence="3" type="ORF">MM415A00755_0010</name>
    <name evidence="2" type="ORF">MM415B01761_0015</name>
    <name evidence="1" type="ORF">TM448A01544_0005</name>
    <name evidence="4" type="ORF">TM448B02239_0010</name>
</gene>
<proteinExistence type="predicted"/>
<evidence type="ECO:0000313" key="1">
    <source>
        <dbReference type="EMBL" id="QJA49967.1"/>
    </source>
</evidence>
<dbReference type="Pfam" id="PF25209">
    <property type="entry name" value="Phage_capsid_4"/>
    <property type="match status" value="1"/>
</dbReference>
<sequence>MSTVTAAQLANLQRVIVSEALFYQEHDCPMRQLVKKIDMPKGARQVDVPRYHYLDAQALTDGVDLVTGSALSETTISITTSEHGVKVIITDKCARQNIDDIFRSAGKQMSNSMARRMDLDLLALLDGFSGSTPGASVAWSMTQLRNCYTELKSVTVANGGPAPDPIVGVLHPRQFHDVITDLAPVGTYPIPTGPSAEKLASYFRGKEKVYGIPIYIDGNITVDTLDDAKGGVFSKESLCVAVQKEWSIERERDASLRAYEIVCVGDWGEKELMDAWGFEAYSDAAALI</sequence>
<organism evidence="1">
    <name type="scientific">viral metagenome</name>
    <dbReference type="NCBI Taxonomy" id="1070528"/>
    <lineage>
        <taxon>unclassified sequences</taxon>
        <taxon>metagenomes</taxon>
        <taxon>organismal metagenomes</taxon>
    </lineage>
</organism>
<dbReference type="EMBL" id="MT142414">
    <property type="protein sequence ID" value="QJA80263.1"/>
    <property type="molecule type" value="Genomic_DNA"/>
</dbReference>
<protein>
    <submittedName>
        <fullName evidence="1">Putative capsid protein</fullName>
    </submittedName>
</protein>
<dbReference type="AlphaFoldDB" id="A0A6H1ZRN1"/>
<dbReference type="EMBL" id="MT141247">
    <property type="protein sequence ID" value="QJA56971.1"/>
    <property type="molecule type" value="Genomic_DNA"/>
</dbReference>